<evidence type="ECO:0000313" key="3">
    <source>
        <dbReference type="EMBL" id="UZF16157.1"/>
    </source>
</evidence>
<gene>
    <name evidence="3" type="ORF">LH706_06870</name>
</gene>
<dbReference type="InterPro" id="IPR005182">
    <property type="entry name" value="YdbS-like_PH"/>
</dbReference>
<organism evidence="3">
    <name type="scientific">Ralstonia solanacearum</name>
    <name type="common">Pseudomonas solanacearum</name>
    <dbReference type="NCBI Taxonomy" id="305"/>
    <lineage>
        <taxon>Bacteria</taxon>
        <taxon>Pseudomonadati</taxon>
        <taxon>Pseudomonadota</taxon>
        <taxon>Betaproteobacteria</taxon>
        <taxon>Burkholderiales</taxon>
        <taxon>Burkholderiaceae</taxon>
        <taxon>Ralstonia</taxon>
        <taxon>Ralstonia solanacearum species complex</taxon>
    </lineage>
</organism>
<keyword evidence="1" id="KW-1133">Transmembrane helix</keyword>
<keyword evidence="1" id="KW-0472">Membrane</keyword>
<evidence type="ECO:0000256" key="1">
    <source>
        <dbReference type="SAM" id="Phobius"/>
    </source>
</evidence>
<dbReference type="EMBL" id="CP085043">
    <property type="protein sequence ID" value="UZF16157.1"/>
    <property type="molecule type" value="Genomic_DNA"/>
</dbReference>
<sequence length="147" mass="16246">MGAFVNGSLIRGEEVQEVANITWLSQFWYLVLGVLSLPFGFGVFLLIVAVINVTSTELAVTNKKLIGKTGFIRRTSIDIPLQKIESLNVNQGIVGRMLGYGRISVRGTGGNQVSIPFIKNPLEFRKTVMNIMDENDGRRYAERAING</sequence>
<protein>
    <submittedName>
        <fullName evidence="3">PH domain-containing protein</fullName>
    </submittedName>
</protein>
<evidence type="ECO:0000259" key="2">
    <source>
        <dbReference type="Pfam" id="PF03703"/>
    </source>
</evidence>
<accession>A0ABY6NG16</accession>
<feature type="domain" description="YdbS-like PH" evidence="2">
    <location>
        <begin position="55"/>
        <end position="121"/>
    </location>
</feature>
<dbReference type="PANTHER" id="PTHR37938">
    <property type="entry name" value="BLL0215 PROTEIN"/>
    <property type="match status" value="1"/>
</dbReference>
<name>A0ABY6NG16_RALSL</name>
<keyword evidence="1" id="KW-0812">Transmembrane</keyword>
<reference evidence="3" key="1">
    <citation type="submission" date="2021-10" db="EMBL/GenBank/DDBJ databases">
        <title>Complete genome sequences of five Ralstonia solancearum strains isolated from sunflower.</title>
        <authorList>
            <person name="She X."/>
            <person name="He Z."/>
        </authorList>
    </citation>
    <scope>NUCLEOTIDE SEQUENCE</scope>
    <source>
        <strain evidence="3">RS638</strain>
    </source>
</reference>
<dbReference type="PANTHER" id="PTHR37938:SF1">
    <property type="entry name" value="BLL0215 PROTEIN"/>
    <property type="match status" value="1"/>
</dbReference>
<dbReference type="Pfam" id="PF03703">
    <property type="entry name" value="bPH_2"/>
    <property type="match status" value="1"/>
</dbReference>
<feature type="transmembrane region" description="Helical" evidence="1">
    <location>
        <begin position="27"/>
        <end position="54"/>
    </location>
</feature>
<proteinExistence type="predicted"/>